<evidence type="ECO:0000313" key="12">
    <source>
        <dbReference type="Proteomes" id="UP000053317"/>
    </source>
</evidence>
<dbReference type="InterPro" id="IPR006222">
    <property type="entry name" value="GCVT_N"/>
</dbReference>
<evidence type="ECO:0000256" key="6">
    <source>
        <dbReference type="ARBA" id="ARBA00047665"/>
    </source>
</evidence>
<feature type="binding site" evidence="7">
    <location>
        <position position="163"/>
    </location>
    <ligand>
        <name>substrate</name>
    </ligand>
</feature>
<dbReference type="EMBL" id="LCWF01000064">
    <property type="protein sequence ID" value="KKY23968.1"/>
    <property type="molecule type" value="Genomic_DNA"/>
</dbReference>
<feature type="domain" description="Aminomethyltransferase C-terminal" evidence="10">
    <location>
        <begin position="261"/>
        <end position="341"/>
    </location>
</feature>
<dbReference type="Proteomes" id="UP000053317">
    <property type="component" value="Unassembled WGS sequence"/>
</dbReference>
<keyword evidence="8" id="KW-0809">Transit peptide</keyword>
<dbReference type="InterPro" id="IPR013977">
    <property type="entry name" value="GcvT_C"/>
</dbReference>
<evidence type="ECO:0000256" key="5">
    <source>
        <dbReference type="ARBA" id="ARBA00031395"/>
    </source>
</evidence>
<dbReference type="SUPFAM" id="SSF103025">
    <property type="entry name" value="Folate-binding domain"/>
    <property type="match status" value="1"/>
</dbReference>
<evidence type="ECO:0000313" key="11">
    <source>
        <dbReference type="EMBL" id="KKY23968.1"/>
    </source>
</evidence>
<dbReference type="AlphaFoldDB" id="A0A0G2GKE8"/>
<evidence type="ECO:0000256" key="2">
    <source>
        <dbReference type="ARBA" id="ARBA00012616"/>
    </source>
</evidence>
<reference evidence="11 12" key="1">
    <citation type="submission" date="2015-05" db="EMBL/GenBank/DDBJ databases">
        <title>Distinctive expansion of gene families associated with plant cell wall degradation and secondary metabolism in the genomes of grapevine trunk pathogens.</title>
        <authorList>
            <person name="Lawrence D.P."/>
            <person name="Travadon R."/>
            <person name="Rolshausen P.E."/>
            <person name="Baumgartner K."/>
        </authorList>
    </citation>
    <scope>NUCLEOTIDE SEQUENCE [LARGE SCALE GENOMIC DNA]</scope>
    <source>
        <strain evidence="11">UCRPC4</strain>
    </source>
</reference>
<dbReference type="Gene3D" id="4.10.1250.10">
    <property type="entry name" value="Aminomethyltransferase fragment"/>
    <property type="match status" value="1"/>
</dbReference>
<dbReference type="Gene3D" id="3.30.70.1400">
    <property type="entry name" value="Aminomethyltransferase beta-barrel domains"/>
    <property type="match status" value="1"/>
</dbReference>
<dbReference type="FunFam" id="3.30.70.1400:FF:000001">
    <property type="entry name" value="Aminomethyltransferase"/>
    <property type="match status" value="1"/>
</dbReference>
<dbReference type="PANTHER" id="PTHR43757">
    <property type="entry name" value="AMINOMETHYLTRANSFERASE"/>
    <property type="match status" value="1"/>
</dbReference>
<dbReference type="GO" id="GO:0006546">
    <property type="term" value="P:glycine catabolic process"/>
    <property type="evidence" value="ECO:0007669"/>
    <property type="project" value="InterPro"/>
</dbReference>
<dbReference type="NCBIfam" id="TIGR00528">
    <property type="entry name" value="gcvT"/>
    <property type="match status" value="1"/>
</dbReference>
<keyword evidence="3 8" id="KW-0032">Aminotransferase</keyword>
<dbReference type="InterPro" id="IPR029043">
    <property type="entry name" value="GcvT/YgfZ_C"/>
</dbReference>
<dbReference type="SUPFAM" id="SSF101790">
    <property type="entry name" value="Aminomethyltransferase beta-barrel domain"/>
    <property type="match status" value="1"/>
</dbReference>
<accession>A0A0G2GKE8</accession>
<evidence type="ECO:0000259" key="10">
    <source>
        <dbReference type="Pfam" id="PF08669"/>
    </source>
</evidence>
<dbReference type="FunFam" id="2.40.30.110:FF:000002">
    <property type="entry name" value="Aminomethyltransferase"/>
    <property type="match status" value="1"/>
</dbReference>
<dbReference type="OrthoDB" id="10263536at2759"/>
<keyword evidence="8" id="KW-0496">Mitochondrion</keyword>
<comment type="catalytic activity">
    <reaction evidence="6 8">
        <text>N(6)-[(R)-S(8)-aminomethyldihydrolipoyl]-L-lysyl-[protein] + (6S)-5,6,7,8-tetrahydrofolate = N(6)-[(R)-dihydrolipoyl]-L-lysyl-[protein] + (6R)-5,10-methylene-5,6,7,8-tetrahydrofolate + NH4(+)</text>
        <dbReference type="Rhea" id="RHEA:16945"/>
        <dbReference type="Rhea" id="RHEA-COMP:10475"/>
        <dbReference type="Rhea" id="RHEA-COMP:10492"/>
        <dbReference type="ChEBI" id="CHEBI:15636"/>
        <dbReference type="ChEBI" id="CHEBI:28938"/>
        <dbReference type="ChEBI" id="CHEBI:57453"/>
        <dbReference type="ChEBI" id="CHEBI:83100"/>
        <dbReference type="ChEBI" id="CHEBI:83143"/>
        <dbReference type="EC" id="2.1.2.10"/>
    </reaction>
</comment>
<dbReference type="Gene3D" id="2.40.30.110">
    <property type="entry name" value="Aminomethyltransferase beta-barrel domains"/>
    <property type="match status" value="1"/>
</dbReference>
<keyword evidence="4 8" id="KW-0808">Transferase</keyword>
<protein>
    <recommendedName>
        <fullName evidence="2 8">Aminomethyltransferase</fullName>
        <ecNumber evidence="2 8">2.1.2.10</ecNumber>
    </recommendedName>
    <alternativeName>
        <fullName evidence="5 8">Glycine cleavage system T protein</fullName>
    </alternativeName>
</protein>
<evidence type="ECO:0000256" key="3">
    <source>
        <dbReference type="ARBA" id="ARBA00022576"/>
    </source>
</evidence>
<gene>
    <name evidence="11" type="ORF">UCRPC4_g02781</name>
</gene>
<evidence type="ECO:0000256" key="1">
    <source>
        <dbReference type="ARBA" id="ARBA00008609"/>
    </source>
</evidence>
<dbReference type="PIRSF" id="PIRSF006487">
    <property type="entry name" value="GcvT"/>
    <property type="match status" value="1"/>
</dbReference>
<comment type="subunit">
    <text evidence="8">The glycine cleavage system is composed of four proteins: P, T, L and H.</text>
</comment>
<organism evidence="11 12">
    <name type="scientific">Phaeomoniella chlamydospora</name>
    <name type="common">Phaeoacremonium chlamydosporum</name>
    <dbReference type="NCBI Taxonomy" id="158046"/>
    <lineage>
        <taxon>Eukaryota</taxon>
        <taxon>Fungi</taxon>
        <taxon>Dikarya</taxon>
        <taxon>Ascomycota</taxon>
        <taxon>Pezizomycotina</taxon>
        <taxon>Eurotiomycetes</taxon>
        <taxon>Chaetothyriomycetidae</taxon>
        <taxon>Phaeomoniellales</taxon>
        <taxon>Phaeomoniellaceae</taxon>
        <taxon>Phaeomoniella</taxon>
    </lineage>
</organism>
<evidence type="ECO:0000256" key="8">
    <source>
        <dbReference type="RuleBase" id="RU003981"/>
    </source>
</evidence>
<comment type="function">
    <text evidence="8">The glycine cleavage system catalyzes the degradation of glycine.</text>
</comment>
<name>A0A0G2GKE8_PHACM</name>
<keyword evidence="12" id="KW-1185">Reference proteome</keyword>
<dbReference type="Gene3D" id="3.30.1360.120">
    <property type="entry name" value="Probable tRNA modification gtpase trme, domain 1"/>
    <property type="match status" value="1"/>
</dbReference>
<comment type="subcellular location">
    <subcellularLocation>
        <location evidence="8">Mitochondrion</location>
    </subcellularLocation>
</comment>
<evidence type="ECO:0000256" key="7">
    <source>
        <dbReference type="PIRSR" id="PIRSR006487-1"/>
    </source>
</evidence>
<evidence type="ECO:0000256" key="4">
    <source>
        <dbReference type="ARBA" id="ARBA00022679"/>
    </source>
</evidence>
<evidence type="ECO:0000259" key="9">
    <source>
        <dbReference type="Pfam" id="PF01571"/>
    </source>
</evidence>
<reference evidence="11 12" key="2">
    <citation type="submission" date="2015-05" db="EMBL/GenBank/DDBJ databases">
        <authorList>
            <person name="Morales-Cruz A."/>
            <person name="Amrine K.C."/>
            <person name="Cantu D."/>
        </authorList>
    </citation>
    <scope>NUCLEOTIDE SEQUENCE [LARGE SCALE GENOMIC DNA]</scope>
    <source>
        <strain evidence="11">UCRPC4</strain>
    </source>
</reference>
<sequence length="348" mass="37637">MRKVIIGVQNTLHGPGAEAFLMQITPTSVNELSNYTSTLSVLLDPETGGIVDDTVITRLGSDSFYFVTNAGCRDGDAKFLKAELKKFSERDDRGLNWETLDDYGLIALQGPKAAEVLQRFTDSDLGTLTFGQCRSISLTLPNGTQTPELLVSRTGYTGEDGFEISIPVDNTPETADLPTKVTKALLQDTDTVRLAGLAARDSLRLEAGMCLYGHDISLLTTPPEASLTWVVSKARRSESSPSFNGASRILSQISSPKTMGRRRIGLDIEKGPPAREGAEIIDSETEKAVGVVTSGLPSPTLGGKNIAMALVDNGYHKKGTKLKVKIRKNVKDAEVVKLPFVENKFYRG</sequence>
<comment type="caution">
    <text evidence="11">The sequence shown here is derived from an EMBL/GenBank/DDBJ whole genome shotgun (WGS) entry which is preliminary data.</text>
</comment>
<dbReference type="GO" id="GO:0004047">
    <property type="term" value="F:aminomethyltransferase activity"/>
    <property type="evidence" value="ECO:0007669"/>
    <property type="project" value="UniProtKB-EC"/>
</dbReference>
<dbReference type="GO" id="GO:0005739">
    <property type="term" value="C:mitochondrion"/>
    <property type="evidence" value="ECO:0007669"/>
    <property type="project" value="UniProtKB-SubCell"/>
</dbReference>
<dbReference type="GO" id="GO:0008483">
    <property type="term" value="F:transaminase activity"/>
    <property type="evidence" value="ECO:0007669"/>
    <property type="project" value="UniProtKB-KW"/>
</dbReference>
<dbReference type="InterPro" id="IPR006223">
    <property type="entry name" value="GcvT"/>
</dbReference>
<dbReference type="Pfam" id="PF01571">
    <property type="entry name" value="GCV_T"/>
    <property type="match status" value="1"/>
</dbReference>
<dbReference type="Pfam" id="PF08669">
    <property type="entry name" value="GCV_T_C"/>
    <property type="match status" value="1"/>
</dbReference>
<dbReference type="PANTHER" id="PTHR43757:SF2">
    <property type="entry name" value="AMINOMETHYLTRANSFERASE, MITOCHONDRIAL"/>
    <property type="match status" value="1"/>
</dbReference>
<feature type="domain" description="GCVT N-terminal" evidence="9">
    <location>
        <begin position="11"/>
        <end position="233"/>
    </location>
</feature>
<dbReference type="EC" id="2.1.2.10" evidence="2 8"/>
<comment type="similarity">
    <text evidence="1 8">Belongs to the GcvT family.</text>
</comment>
<dbReference type="GO" id="GO:0005960">
    <property type="term" value="C:glycine cleavage complex"/>
    <property type="evidence" value="ECO:0007669"/>
    <property type="project" value="InterPro"/>
</dbReference>
<dbReference type="InterPro" id="IPR028896">
    <property type="entry name" value="GcvT/YgfZ/DmdA"/>
</dbReference>
<proteinExistence type="inferred from homology"/>
<dbReference type="InterPro" id="IPR027266">
    <property type="entry name" value="TrmE/GcvT-like"/>
</dbReference>